<dbReference type="GO" id="GO:0006289">
    <property type="term" value="P:nucleotide-excision repair"/>
    <property type="evidence" value="ECO:0007669"/>
    <property type="project" value="UniProtKB-ARBA"/>
</dbReference>
<evidence type="ECO:0000256" key="1">
    <source>
        <dbReference type="ARBA" id="ARBA00004123"/>
    </source>
</evidence>
<name>A0A9R0JTH7_SPIOL</name>
<evidence type="ECO:0000256" key="3">
    <source>
        <dbReference type="ARBA" id="ARBA00022763"/>
    </source>
</evidence>
<feature type="compositionally biased region" description="Basic and acidic residues" evidence="8">
    <location>
        <begin position="322"/>
        <end position="339"/>
    </location>
</feature>
<dbReference type="SUPFAM" id="SSF47781">
    <property type="entry name" value="RuvA domain 2-like"/>
    <property type="match status" value="1"/>
</dbReference>
<comment type="similarity">
    <text evidence="2">Belongs to the ERCC1/RAD10/SWI10 family.</text>
</comment>
<dbReference type="GO" id="GO:0006312">
    <property type="term" value="P:mitotic recombination"/>
    <property type="evidence" value="ECO:0000318"/>
    <property type="project" value="GO_Central"/>
</dbReference>
<dbReference type="InterPro" id="IPR011335">
    <property type="entry name" value="Restrct_endonuc-II-like"/>
</dbReference>
<dbReference type="FunFam" id="3.40.50.10130:FF:000001">
    <property type="entry name" value="DNA excision repair protein ERCC-1"/>
    <property type="match status" value="1"/>
</dbReference>
<dbReference type="GO" id="GO:0003697">
    <property type="term" value="F:single-stranded DNA binding"/>
    <property type="evidence" value="ECO:0000318"/>
    <property type="project" value="GO_Central"/>
</dbReference>
<evidence type="ECO:0000313" key="11">
    <source>
        <dbReference type="RefSeq" id="XP_021846444.1"/>
    </source>
</evidence>
<evidence type="ECO:0000256" key="4">
    <source>
        <dbReference type="ARBA" id="ARBA00023125"/>
    </source>
</evidence>
<reference evidence="11" key="2">
    <citation type="submission" date="2025-08" db="UniProtKB">
        <authorList>
            <consortium name="RefSeq"/>
        </authorList>
    </citation>
    <scope>IDENTIFICATION</scope>
    <source>
        <tissue evidence="11">Leaf</tissue>
    </source>
</reference>
<dbReference type="Pfam" id="PF03834">
    <property type="entry name" value="Rad10"/>
    <property type="match status" value="1"/>
</dbReference>
<feature type="compositionally biased region" description="Basic and acidic residues" evidence="8">
    <location>
        <begin position="356"/>
        <end position="369"/>
    </location>
</feature>
<keyword evidence="10" id="KW-1185">Reference proteome</keyword>
<dbReference type="PANTHER" id="PTHR12749">
    <property type="entry name" value="EXCISION REPAIR CROSS-COMPLEMENTING 1 ERCC1"/>
    <property type="match status" value="1"/>
</dbReference>
<dbReference type="SUPFAM" id="SSF52980">
    <property type="entry name" value="Restriction endonuclease-like"/>
    <property type="match status" value="1"/>
</dbReference>
<dbReference type="GO" id="GO:0070522">
    <property type="term" value="C:ERCC4-ERCC1 complex"/>
    <property type="evidence" value="ECO:0000318"/>
    <property type="project" value="GO_Central"/>
</dbReference>
<evidence type="ECO:0000256" key="2">
    <source>
        <dbReference type="ARBA" id="ARBA00008283"/>
    </source>
</evidence>
<organism evidence="10 11">
    <name type="scientific">Spinacia oleracea</name>
    <name type="common">Spinach</name>
    <dbReference type="NCBI Taxonomy" id="3562"/>
    <lineage>
        <taxon>Eukaryota</taxon>
        <taxon>Viridiplantae</taxon>
        <taxon>Streptophyta</taxon>
        <taxon>Embryophyta</taxon>
        <taxon>Tracheophyta</taxon>
        <taxon>Spermatophyta</taxon>
        <taxon>Magnoliopsida</taxon>
        <taxon>eudicotyledons</taxon>
        <taxon>Gunneridae</taxon>
        <taxon>Pentapetalae</taxon>
        <taxon>Caryophyllales</taxon>
        <taxon>Chenopodiaceae</taxon>
        <taxon>Chenopodioideae</taxon>
        <taxon>Anserineae</taxon>
        <taxon>Spinacia</taxon>
    </lineage>
</organism>
<evidence type="ECO:0000256" key="6">
    <source>
        <dbReference type="ARBA" id="ARBA00023242"/>
    </source>
</evidence>
<dbReference type="Proteomes" id="UP000813463">
    <property type="component" value="Chromosome 4"/>
</dbReference>
<reference evidence="10" key="1">
    <citation type="journal article" date="2021" name="Nat. Commun.">
        <title>Genomic analyses provide insights into spinach domestication and the genetic basis of agronomic traits.</title>
        <authorList>
            <person name="Cai X."/>
            <person name="Sun X."/>
            <person name="Xu C."/>
            <person name="Sun H."/>
            <person name="Wang X."/>
            <person name="Ge C."/>
            <person name="Zhang Z."/>
            <person name="Wang Q."/>
            <person name="Fei Z."/>
            <person name="Jiao C."/>
            <person name="Wang Q."/>
        </authorList>
    </citation>
    <scope>NUCLEOTIDE SEQUENCE [LARGE SCALE GENOMIC DNA]</scope>
    <source>
        <strain evidence="10">cv. Varoflay</strain>
    </source>
</reference>
<dbReference type="Pfam" id="PF14520">
    <property type="entry name" value="HHH_5"/>
    <property type="match status" value="1"/>
</dbReference>
<dbReference type="InterPro" id="IPR004579">
    <property type="entry name" value="ERCC1/RAD10/SWI10"/>
</dbReference>
<dbReference type="CDD" id="cd22325">
    <property type="entry name" value="ERCC1_C-like"/>
    <property type="match status" value="1"/>
</dbReference>
<evidence type="ECO:0000259" key="9">
    <source>
        <dbReference type="Pfam" id="PF03834"/>
    </source>
</evidence>
<evidence type="ECO:0000256" key="7">
    <source>
        <dbReference type="ARBA" id="ARBA00071993"/>
    </source>
</evidence>
<dbReference type="GO" id="GO:0006302">
    <property type="term" value="P:double-strand break repair"/>
    <property type="evidence" value="ECO:0007669"/>
    <property type="project" value="UniProtKB-ARBA"/>
</dbReference>
<proteinExistence type="inferred from homology"/>
<dbReference type="AlphaFoldDB" id="A0A9R0JTH7"/>
<dbReference type="GO" id="GO:0000110">
    <property type="term" value="C:nucleotide-excision repair factor 1 complex"/>
    <property type="evidence" value="ECO:0000318"/>
    <property type="project" value="GO_Central"/>
</dbReference>
<dbReference type="GO" id="GO:0070914">
    <property type="term" value="P:UV-damage excision repair"/>
    <property type="evidence" value="ECO:0000318"/>
    <property type="project" value="GO_Central"/>
</dbReference>
<comment type="subcellular location">
    <subcellularLocation>
        <location evidence="1">Nucleus</location>
    </subcellularLocation>
</comment>
<dbReference type="Gene3D" id="1.10.150.20">
    <property type="entry name" value="5' to 3' exonuclease, C-terminal subdomain"/>
    <property type="match status" value="1"/>
</dbReference>
<evidence type="ECO:0000256" key="5">
    <source>
        <dbReference type="ARBA" id="ARBA00023204"/>
    </source>
</evidence>
<accession>A0A9R0JTH7</accession>
<dbReference type="GeneID" id="110786211"/>
<evidence type="ECO:0000256" key="8">
    <source>
        <dbReference type="SAM" id="MobiDB-lite"/>
    </source>
</evidence>
<dbReference type="RefSeq" id="XP_021846444.1">
    <property type="nucleotide sequence ID" value="XM_021990752.2"/>
</dbReference>
<dbReference type="FunFam" id="1.10.150.20:FF:000017">
    <property type="entry name" value="DNA excision repair protein ERCC-1"/>
    <property type="match status" value="1"/>
</dbReference>
<dbReference type="InterPro" id="IPR010994">
    <property type="entry name" value="RuvA_2-like"/>
</dbReference>
<dbReference type="Gene3D" id="3.40.50.10130">
    <property type="match status" value="1"/>
</dbReference>
<protein>
    <recommendedName>
        <fullName evidence="7">DNA excision repair protein ERCC-1</fullName>
    </recommendedName>
</protein>
<feature type="region of interest" description="Disordered" evidence="8">
    <location>
        <begin position="53"/>
        <end position="92"/>
    </location>
</feature>
<dbReference type="OrthoDB" id="10262814at2759"/>
<dbReference type="KEGG" id="soe:110786211"/>
<feature type="compositionally biased region" description="Low complexity" evidence="8">
    <location>
        <begin position="65"/>
        <end position="87"/>
    </location>
</feature>
<gene>
    <name evidence="11" type="primary">LOC110786211</name>
</gene>
<feature type="region of interest" description="Disordered" evidence="8">
    <location>
        <begin position="356"/>
        <end position="384"/>
    </location>
</feature>
<dbReference type="NCBIfam" id="TIGR00597">
    <property type="entry name" value="rad10"/>
    <property type="match status" value="1"/>
</dbReference>
<keyword evidence="4" id="KW-0238">DNA-binding</keyword>
<dbReference type="GO" id="GO:0003684">
    <property type="term" value="F:damaged DNA binding"/>
    <property type="evidence" value="ECO:0000318"/>
    <property type="project" value="GO_Central"/>
</dbReference>
<sequence>MEENQIERNKKSSIVIEIPSYKEVLENNQQKSTQPSLFIPSQTFTQTFASIKNSEFYTPPPPPNTSNSHSFSSSNAASSSSAAPSSSGQNAGSTNFVQKTNAIIVSQRQKGNPLLKHIRNVRWNFAEVIPDYVLGQNSCALYLSLRYHLLHPDYLYFRIREMQKNFRLRVVLCHVDVEDVVKPLLEVTRTCLLHDCTLLCAWSLEECGRYLETIKVYENKPADIIQGHMDSDYLSRLNHALTAVRHVNKTDVVTLGSTFGSLSHVMDASMEDLARCPGIGERKVKRMYDTFHEPFKRVTPNRSEAPVQNDPTPASFDGEPPAVEKETEETSKRQKKDPEVILKSALSVAFAKYSDKLSKKNTPSEKESGEGSIIQKESEADLQI</sequence>
<keyword evidence="6" id="KW-0539">Nucleus</keyword>
<dbReference type="InterPro" id="IPR047260">
    <property type="entry name" value="ERCC1-like_central_dom"/>
</dbReference>
<keyword evidence="5" id="KW-0234">DNA repair</keyword>
<dbReference type="PANTHER" id="PTHR12749:SF0">
    <property type="entry name" value="DNA EXCISION REPAIR PROTEIN ERCC-1"/>
    <property type="match status" value="1"/>
</dbReference>
<evidence type="ECO:0000313" key="10">
    <source>
        <dbReference type="Proteomes" id="UP000813463"/>
    </source>
</evidence>
<feature type="domain" description="ERCC1-like central" evidence="9">
    <location>
        <begin position="103"/>
        <end position="215"/>
    </location>
</feature>
<keyword evidence="3" id="KW-0227">DNA damage</keyword>
<feature type="region of interest" description="Disordered" evidence="8">
    <location>
        <begin position="295"/>
        <end position="339"/>
    </location>
</feature>